<keyword evidence="1" id="KW-0472">Membrane</keyword>
<dbReference type="Proteomes" id="UP000295447">
    <property type="component" value="Unassembled WGS sequence"/>
</dbReference>
<proteinExistence type="predicted"/>
<dbReference type="AlphaFoldDB" id="A0A4R7ZVW4"/>
<organism evidence="2 3">
    <name type="scientific">Kribbella kalugense</name>
    <dbReference type="NCBI Taxonomy" id="2512221"/>
    <lineage>
        <taxon>Bacteria</taxon>
        <taxon>Bacillati</taxon>
        <taxon>Actinomycetota</taxon>
        <taxon>Actinomycetes</taxon>
        <taxon>Propionibacteriales</taxon>
        <taxon>Kribbellaceae</taxon>
        <taxon>Kribbella</taxon>
    </lineage>
</organism>
<reference evidence="2 3" key="1">
    <citation type="submission" date="2019-03" db="EMBL/GenBank/DDBJ databases">
        <title>Genomic Encyclopedia of Type Strains, Phase III (KMG-III): the genomes of soil and plant-associated and newly described type strains.</title>
        <authorList>
            <person name="Whitman W."/>
        </authorList>
    </citation>
    <scope>NUCLEOTIDE SEQUENCE [LARGE SCALE GENOMIC DNA]</scope>
    <source>
        <strain evidence="2 3">VKM Ac-2570</strain>
    </source>
</reference>
<feature type="transmembrane region" description="Helical" evidence="1">
    <location>
        <begin position="67"/>
        <end position="90"/>
    </location>
</feature>
<dbReference type="EMBL" id="SODF01000001">
    <property type="protein sequence ID" value="TDW21835.1"/>
    <property type="molecule type" value="Genomic_DNA"/>
</dbReference>
<keyword evidence="3" id="KW-1185">Reference proteome</keyword>
<dbReference type="OrthoDB" id="3831430at2"/>
<accession>A0A4R7ZVW4</accession>
<name>A0A4R7ZVW4_9ACTN</name>
<comment type="caution">
    <text evidence="2">The sequence shown here is derived from an EMBL/GenBank/DDBJ whole genome shotgun (WGS) entry which is preliminary data.</text>
</comment>
<keyword evidence="1" id="KW-1133">Transmembrane helix</keyword>
<protein>
    <submittedName>
        <fullName evidence="2">Uncharacterized protein</fullName>
    </submittedName>
</protein>
<dbReference type="RefSeq" id="WP_134115186.1">
    <property type="nucleotide sequence ID" value="NZ_SODF01000001.1"/>
</dbReference>
<gene>
    <name evidence="2" type="ORF">EV650_0666</name>
</gene>
<evidence type="ECO:0000313" key="3">
    <source>
        <dbReference type="Proteomes" id="UP000295447"/>
    </source>
</evidence>
<keyword evidence="1" id="KW-0812">Transmembrane</keyword>
<evidence type="ECO:0000256" key="1">
    <source>
        <dbReference type="SAM" id="Phobius"/>
    </source>
</evidence>
<evidence type="ECO:0000313" key="2">
    <source>
        <dbReference type="EMBL" id="TDW21835.1"/>
    </source>
</evidence>
<sequence>MPFEEKVVLTDVRQPPPALPDGSMPTYGGHALHGSAAGGTPLSPFGWGRDMTYFDQTARTPTHTSRVLPFIAFLVLYGGIVSALLATLAVRA</sequence>